<comment type="caution">
    <text evidence="1">The sequence shown here is derived from an EMBL/GenBank/DDBJ whole genome shotgun (WGS) entry which is preliminary data.</text>
</comment>
<gene>
    <name evidence="1" type="ORF">H4F99_01655</name>
</gene>
<accession>A0A7W3U1H8</accession>
<dbReference type="AlphaFoldDB" id="A0A7W3U1H8"/>
<sequence length="330" mass="37220">MPSPRTTFFLDATDADLARWRSLDPDREPHRLVLGEHYWIVLTWRRLADAGLDVVLDNRVPADGPVVFYAGDKRAVERAHVRARSRALLVATRSDRNPVGYADVEVVQNAASADGERCFHVPHWRQPGLIVRDGARGDRPRVLLFPGTRQNLHPGFLDGEWQGFLQARGLEMRCHFQATGDRPPAYHDLHDVDLMLAVRPSGATVVRNKPAWKLFNAWLAGVPALLGPEAGYRELREGPLDFIEVDGPAAARRAIERLLGEPGLYRGMVENGLQRGRDYDDSANVARWRVLIEEVLAPRAMEEARAPTPRWKRRLRDGAARLRRTLRGKA</sequence>
<evidence type="ECO:0000313" key="2">
    <source>
        <dbReference type="Proteomes" id="UP000552587"/>
    </source>
</evidence>
<proteinExistence type="predicted"/>
<dbReference type="RefSeq" id="WP_182667966.1">
    <property type="nucleotide sequence ID" value="NZ_JACHTE010000001.1"/>
</dbReference>
<dbReference type="Proteomes" id="UP000552587">
    <property type="component" value="Unassembled WGS sequence"/>
</dbReference>
<reference evidence="1 2" key="1">
    <citation type="submission" date="2020-07" db="EMBL/GenBank/DDBJ databases">
        <authorList>
            <person name="Xu S."/>
            <person name="Li A."/>
        </authorList>
    </citation>
    <scope>NUCLEOTIDE SEQUENCE [LARGE SCALE GENOMIC DNA]</scope>
    <source>
        <strain evidence="1 2">SG-8</strain>
    </source>
</reference>
<keyword evidence="1" id="KW-0808">Transferase</keyword>
<name>A0A7W3U1H8_9GAMM</name>
<dbReference type="GO" id="GO:0016740">
    <property type="term" value="F:transferase activity"/>
    <property type="evidence" value="ECO:0007669"/>
    <property type="project" value="UniProtKB-KW"/>
</dbReference>
<evidence type="ECO:0000313" key="1">
    <source>
        <dbReference type="EMBL" id="MBB1087187.1"/>
    </source>
</evidence>
<protein>
    <submittedName>
        <fullName evidence="1">Glycosyltransferase family 1 protein</fullName>
    </submittedName>
</protein>
<dbReference type="SUPFAM" id="SSF53756">
    <property type="entry name" value="UDP-Glycosyltransferase/glycogen phosphorylase"/>
    <property type="match status" value="1"/>
</dbReference>
<dbReference type="EMBL" id="JACHTE010000001">
    <property type="protein sequence ID" value="MBB1087187.1"/>
    <property type="molecule type" value="Genomic_DNA"/>
</dbReference>
<organism evidence="1 2">
    <name type="scientific">Marilutibacter penaei</name>
    <dbReference type="NCBI Taxonomy" id="2759900"/>
    <lineage>
        <taxon>Bacteria</taxon>
        <taxon>Pseudomonadati</taxon>
        <taxon>Pseudomonadota</taxon>
        <taxon>Gammaproteobacteria</taxon>
        <taxon>Lysobacterales</taxon>
        <taxon>Lysobacteraceae</taxon>
        <taxon>Marilutibacter</taxon>
    </lineage>
</organism>
<keyword evidence="2" id="KW-1185">Reference proteome</keyword>